<evidence type="ECO:0000313" key="1">
    <source>
        <dbReference type="EMBL" id="KAG5178356.1"/>
    </source>
</evidence>
<organism evidence="1 2">
    <name type="scientific">Tribonema minus</name>
    <dbReference type="NCBI Taxonomy" id="303371"/>
    <lineage>
        <taxon>Eukaryota</taxon>
        <taxon>Sar</taxon>
        <taxon>Stramenopiles</taxon>
        <taxon>Ochrophyta</taxon>
        <taxon>PX clade</taxon>
        <taxon>Xanthophyceae</taxon>
        <taxon>Tribonematales</taxon>
        <taxon>Tribonemataceae</taxon>
        <taxon>Tribonema</taxon>
    </lineage>
</organism>
<gene>
    <name evidence="1" type="ORF">JKP88DRAFT_225304</name>
</gene>
<dbReference type="OrthoDB" id="185076at2759"/>
<sequence>MDLRGRHEALKKRIHNFRIPLSPRGQLAMQVVYFTVPFVGGMAIMQWARSKADKNLEHLQVVEAAATQQQNKAFQQVLSQSAADG</sequence>
<name>A0A835YNY3_9STRA</name>
<accession>A0A835YNY3</accession>
<comment type="caution">
    <text evidence="1">The sequence shown here is derived from an EMBL/GenBank/DDBJ whole genome shotgun (WGS) entry which is preliminary data.</text>
</comment>
<reference evidence="1" key="1">
    <citation type="submission" date="2021-02" db="EMBL/GenBank/DDBJ databases">
        <title>First Annotated Genome of the Yellow-green Alga Tribonema minus.</title>
        <authorList>
            <person name="Mahan K.M."/>
        </authorList>
    </citation>
    <scope>NUCLEOTIDE SEQUENCE</scope>
    <source>
        <strain evidence="1">UTEX B ZZ1240</strain>
    </source>
</reference>
<protein>
    <submittedName>
        <fullName evidence="1">Uncharacterized protein</fullName>
    </submittedName>
</protein>
<keyword evidence="2" id="KW-1185">Reference proteome</keyword>
<proteinExistence type="predicted"/>
<evidence type="ECO:0000313" key="2">
    <source>
        <dbReference type="Proteomes" id="UP000664859"/>
    </source>
</evidence>
<dbReference type="EMBL" id="JAFCMP010000515">
    <property type="protein sequence ID" value="KAG5178356.1"/>
    <property type="molecule type" value="Genomic_DNA"/>
</dbReference>
<dbReference type="AlphaFoldDB" id="A0A835YNY3"/>
<dbReference type="Proteomes" id="UP000664859">
    <property type="component" value="Unassembled WGS sequence"/>
</dbReference>